<dbReference type="PANTHER" id="PTHR46847">
    <property type="entry name" value="D-ALLOSE-BINDING PERIPLASMIC PROTEIN-RELATED"/>
    <property type="match status" value="1"/>
</dbReference>
<protein>
    <submittedName>
        <fullName evidence="7">Sugar ABC transporter substrate-binding protein</fullName>
    </submittedName>
</protein>
<evidence type="ECO:0000313" key="8">
    <source>
        <dbReference type="EMBL" id="NDO39944.1"/>
    </source>
</evidence>
<dbReference type="InterPro" id="IPR028082">
    <property type="entry name" value="Peripla_BP_I"/>
</dbReference>
<proteinExistence type="inferred from homology"/>
<dbReference type="GO" id="GO:0030313">
    <property type="term" value="C:cell envelope"/>
    <property type="evidence" value="ECO:0007669"/>
    <property type="project" value="UniProtKB-SubCell"/>
</dbReference>
<dbReference type="PANTHER" id="PTHR46847:SF1">
    <property type="entry name" value="D-ALLOSE-BINDING PERIPLASMIC PROTEIN-RELATED"/>
    <property type="match status" value="1"/>
</dbReference>
<evidence type="ECO:0000259" key="6">
    <source>
        <dbReference type="Pfam" id="PF13407"/>
    </source>
</evidence>
<comment type="caution">
    <text evidence="7">The sequence shown here is derived from an EMBL/GenBank/DDBJ whole genome shotgun (WGS) entry which is preliminary data.</text>
</comment>
<evidence type="ECO:0000256" key="3">
    <source>
        <dbReference type="ARBA" id="ARBA00022729"/>
    </source>
</evidence>
<feature type="region of interest" description="Disordered" evidence="4">
    <location>
        <begin position="27"/>
        <end position="48"/>
    </location>
</feature>
<dbReference type="Gene3D" id="3.40.50.2300">
    <property type="match status" value="2"/>
</dbReference>
<dbReference type="Proteomes" id="UP000446348">
    <property type="component" value="Unassembled WGS sequence"/>
</dbReference>
<evidence type="ECO:0000313" key="10">
    <source>
        <dbReference type="Proteomes" id="UP000462501"/>
    </source>
</evidence>
<feature type="chain" id="PRO_5038259804" evidence="5">
    <location>
        <begin position="20"/>
        <end position="338"/>
    </location>
</feature>
<sequence length="338" mass="35431">MKKLISTVLATLMLTGALAGCGGSSGQSSAAAPANSTPANSTTAAGSEAAGEPLKIGVSMNSADEFRTSLYNAIAANAQSKGYEVIQTNADFDPSKQLSDVESLIQKQPDVIVIFAVDGEAAVAAVEAVKAAGIGCVAVDFHINTDAYDVLIADNQTLHGELQAQYVLDWLNEDESRVANVGYLIGAYMESALERHDGFVNACNNEINSRVNLLSEQCGNWMADDAMAITEDWIQKFPEMNVFVSMNDDMAIGCIQALKAAGRNMDEVLVLGIDGTVNGLEAVRAGELDGTTVVSVEGTAEVVISTCEKIAAGEQFNGSTYEPGMIELVTKANIDTVA</sequence>
<evidence type="ECO:0000256" key="5">
    <source>
        <dbReference type="SAM" id="SignalP"/>
    </source>
</evidence>
<evidence type="ECO:0000256" key="2">
    <source>
        <dbReference type="ARBA" id="ARBA00007639"/>
    </source>
</evidence>
<evidence type="ECO:0000256" key="1">
    <source>
        <dbReference type="ARBA" id="ARBA00004196"/>
    </source>
</evidence>
<organism evidence="7 9">
    <name type="scientific">Anaerotruncus colihominis</name>
    <dbReference type="NCBI Taxonomy" id="169435"/>
    <lineage>
        <taxon>Bacteria</taxon>
        <taxon>Bacillati</taxon>
        <taxon>Bacillota</taxon>
        <taxon>Clostridia</taxon>
        <taxon>Eubacteriales</taxon>
        <taxon>Oscillospiraceae</taxon>
        <taxon>Anaerotruncus</taxon>
    </lineage>
</organism>
<keyword evidence="3 5" id="KW-0732">Signal</keyword>
<dbReference type="PROSITE" id="PS51257">
    <property type="entry name" value="PROKAR_LIPOPROTEIN"/>
    <property type="match status" value="1"/>
</dbReference>
<evidence type="ECO:0000313" key="7">
    <source>
        <dbReference type="EMBL" id="NBI78076.1"/>
    </source>
</evidence>
<name>A0A845RD36_9FIRM</name>
<reference evidence="8 10" key="2">
    <citation type="submission" date="2019-06" db="EMBL/GenBank/DDBJ databases">
        <title>Draft genome sequences of 15 bacterial species constituting the stable defined intestinal microbiota of the GM15 gnotobiotic mouse model.</title>
        <authorList>
            <person name="Elie C."/>
            <person name="Mathieu A."/>
            <person name="Saliou A."/>
            <person name="Darnaud M."/>
            <person name="Leulier F."/>
            <person name="Tamellini A."/>
        </authorList>
    </citation>
    <scope>NUCLEOTIDE SEQUENCE [LARGE SCALE GENOMIC DNA]</scope>
    <source>
        <strain evidence="8 10">JM4-15</strain>
    </source>
</reference>
<dbReference type="GO" id="GO:0030246">
    <property type="term" value="F:carbohydrate binding"/>
    <property type="evidence" value="ECO:0007669"/>
    <property type="project" value="UniProtKB-ARBA"/>
</dbReference>
<dbReference type="CDD" id="cd01536">
    <property type="entry name" value="PBP1_ABC_sugar_binding-like"/>
    <property type="match status" value="1"/>
</dbReference>
<feature type="domain" description="Periplasmic binding protein" evidence="6">
    <location>
        <begin position="56"/>
        <end position="314"/>
    </location>
</feature>
<feature type="compositionally biased region" description="Low complexity" evidence="4">
    <location>
        <begin position="27"/>
        <end position="45"/>
    </location>
</feature>
<dbReference type="EMBL" id="QXWZ01000005">
    <property type="protein sequence ID" value="NBI78076.1"/>
    <property type="molecule type" value="Genomic_DNA"/>
</dbReference>
<dbReference type="AlphaFoldDB" id="A0A845RD36"/>
<comment type="subcellular location">
    <subcellularLocation>
        <location evidence="1">Cell envelope</location>
    </subcellularLocation>
</comment>
<evidence type="ECO:0000313" key="9">
    <source>
        <dbReference type="Proteomes" id="UP000446348"/>
    </source>
</evidence>
<reference evidence="7 9" key="1">
    <citation type="submission" date="2018-08" db="EMBL/GenBank/DDBJ databases">
        <title>Murine metabolic-syndrome-specific gut microbial biobank.</title>
        <authorList>
            <person name="Liu C."/>
        </authorList>
    </citation>
    <scope>NUCLEOTIDE SEQUENCE [LARGE SCALE GENOMIC DNA]</scope>
    <source>
        <strain evidence="7 9">X69</strain>
    </source>
</reference>
<dbReference type="Pfam" id="PF13407">
    <property type="entry name" value="Peripla_BP_4"/>
    <property type="match status" value="1"/>
</dbReference>
<gene>
    <name evidence="7" type="ORF">D3Z39_04185</name>
    <name evidence="8" type="ORF">FMM72_11975</name>
</gene>
<evidence type="ECO:0000256" key="4">
    <source>
        <dbReference type="SAM" id="MobiDB-lite"/>
    </source>
</evidence>
<accession>A0A845RD36</accession>
<comment type="similarity">
    <text evidence="2">Belongs to the bacterial solute-binding protein 2 family.</text>
</comment>
<dbReference type="Proteomes" id="UP000462501">
    <property type="component" value="Unassembled WGS sequence"/>
</dbReference>
<feature type="signal peptide" evidence="5">
    <location>
        <begin position="1"/>
        <end position="19"/>
    </location>
</feature>
<dbReference type="EMBL" id="VIQT01000016">
    <property type="protein sequence ID" value="NDO39944.1"/>
    <property type="molecule type" value="Genomic_DNA"/>
</dbReference>
<dbReference type="SUPFAM" id="SSF53822">
    <property type="entry name" value="Periplasmic binding protein-like I"/>
    <property type="match status" value="1"/>
</dbReference>
<dbReference type="InterPro" id="IPR025997">
    <property type="entry name" value="SBP_2_dom"/>
</dbReference>
<dbReference type="RefSeq" id="WP_160208947.1">
    <property type="nucleotide sequence ID" value="NZ_CAMUSJ010000019.1"/>
</dbReference>
<dbReference type="OrthoDB" id="9814427at2"/>